<protein>
    <submittedName>
        <fullName evidence="5">ABC transporter ATP-binding protein</fullName>
    </submittedName>
</protein>
<dbReference type="SMART" id="SM00382">
    <property type="entry name" value="AAA"/>
    <property type="match status" value="1"/>
</dbReference>
<evidence type="ECO:0000256" key="3">
    <source>
        <dbReference type="ARBA" id="ARBA00022840"/>
    </source>
</evidence>
<dbReference type="SUPFAM" id="SSF52540">
    <property type="entry name" value="P-loop containing nucleoside triphosphate hydrolases"/>
    <property type="match status" value="1"/>
</dbReference>
<name>A0A396SAR1_9BACL</name>
<keyword evidence="2" id="KW-0547">Nucleotide-binding</keyword>
<dbReference type="InterPro" id="IPR003439">
    <property type="entry name" value="ABC_transporter-like_ATP-bd"/>
</dbReference>
<reference evidence="5 6" key="1">
    <citation type="submission" date="2018-08" db="EMBL/GenBank/DDBJ databases">
        <title>Lysinibacillus sp. YLB-03 draft genome sequence.</title>
        <authorList>
            <person name="Yu L."/>
        </authorList>
    </citation>
    <scope>NUCLEOTIDE SEQUENCE [LARGE SCALE GENOMIC DNA]</scope>
    <source>
        <strain evidence="5 6">YLB-03</strain>
    </source>
</reference>
<dbReference type="AlphaFoldDB" id="A0A396SAR1"/>
<dbReference type="InterPro" id="IPR003593">
    <property type="entry name" value="AAA+_ATPase"/>
</dbReference>
<keyword evidence="6" id="KW-1185">Reference proteome</keyword>
<dbReference type="GO" id="GO:0016887">
    <property type="term" value="F:ATP hydrolysis activity"/>
    <property type="evidence" value="ECO:0007669"/>
    <property type="project" value="InterPro"/>
</dbReference>
<evidence type="ECO:0000256" key="2">
    <source>
        <dbReference type="ARBA" id="ARBA00022741"/>
    </source>
</evidence>
<evidence type="ECO:0000313" key="5">
    <source>
        <dbReference type="EMBL" id="RHW38414.1"/>
    </source>
</evidence>
<dbReference type="RefSeq" id="WP_118875448.1">
    <property type="nucleotide sequence ID" value="NZ_QWEI01000002.1"/>
</dbReference>
<comment type="caution">
    <text evidence="5">The sequence shown here is derived from an EMBL/GenBank/DDBJ whole genome shotgun (WGS) entry which is preliminary data.</text>
</comment>
<keyword evidence="1" id="KW-0813">Transport</keyword>
<evidence type="ECO:0000259" key="4">
    <source>
        <dbReference type="PROSITE" id="PS50893"/>
    </source>
</evidence>
<dbReference type="PANTHER" id="PTHR42734">
    <property type="entry name" value="METAL TRANSPORT SYSTEM ATP-BINDING PROTEIN TM_0124-RELATED"/>
    <property type="match status" value="1"/>
</dbReference>
<dbReference type="Pfam" id="PF00005">
    <property type="entry name" value="ABC_tran"/>
    <property type="match status" value="1"/>
</dbReference>
<dbReference type="Proteomes" id="UP000265692">
    <property type="component" value="Unassembled WGS sequence"/>
</dbReference>
<evidence type="ECO:0000256" key="1">
    <source>
        <dbReference type="ARBA" id="ARBA00022448"/>
    </source>
</evidence>
<dbReference type="PROSITE" id="PS00211">
    <property type="entry name" value="ABC_TRANSPORTER_1"/>
    <property type="match status" value="1"/>
</dbReference>
<gene>
    <name evidence="5" type="ORF">D1B33_05910</name>
</gene>
<dbReference type="PROSITE" id="PS50893">
    <property type="entry name" value="ABC_TRANSPORTER_2"/>
    <property type="match status" value="1"/>
</dbReference>
<dbReference type="InterPro" id="IPR027417">
    <property type="entry name" value="P-loop_NTPase"/>
</dbReference>
<dbReference type="EMBL" id="QWEI01000002">
    <property type="protein sequence ID" value="RHW38414.1"/>
    <property type="molecule type" value="Genomic_DNA"/>
</dbReference>
<proteinExistence type="predicted"/>
<feature type="domain" description="ABC transporter" evidence="4">
    <location>
        <begin position="2"/>
        <end position="241"/>
    </location>
</feature>
<dbReference type="InterPro" id="IPR017871">
    <property type="entry name" value="ABC_transporter-like_CS"/>
</dbReference>
<dbReference type="Gene3D" id="3.40.50.300">
    <property type="entry name" value="P-loop containing nucleotide triphosphate hydrolases"/>
    <property type="match status" value="1"/>
</dbReference>
<accession>A0A396SAR1</accession>
<dbReference type="GO" id="GO:0005524">
    <property type="term" value="F:ATP binding"/>
    <property type="evidence" value="ECO:0007669"/>
    <property type="project" value="UniProtKB-KW"/>
</dbReference>
<evidence type="ECO:0000313" key="6">
    <source>
        <dbReference type="Proteomes" id="UP000265692"/>
    </source>
</evidence>
<sequence>MIRLHNVSVAKNGKDILNNINWEVKKGEHWAILGLNGSGKTTLLNLLNGYLHPISGEVEVFGEVFGNTYIPDLRKKIGFVSSSLEAQFQAFESVLGMVLSGKFASIGLWEEVERTDVELAQNRMKLLRCDHLQDAEFGVLSQGERQRVLIARALMAEPKLLILDEPCNGLDLIAREELLKTIDQLSKEKECPTMVYVTHHVEEILPCFTHTLLLKSGEAFAQGHSVSLLNEETLSRFYERPVSVRLEQNRTLIALKDPIELK</sequence>
<dbReference type="OrthoDB" id="9789994at2"/>
<dbReference type="InterPro" id="IPR050153">
    <property type="entry name" value="Metal_Ion_Import_ABC"/>
</dbReference>
<organism evidence="5 6">
    <name type="scientific">Ureibacillus yapensis</name>
    <dbReference type="NCBI Taxonomy" id="2304605"/>
    <lineage>
        <taxon>Bacteria</taxon>
        <taxon>Bacillati</taxon>
        <taxon>Bacillota</taxon>
        <taxon>Bacilli</taxon>
        <taxon>Bacillales</taxon>
        <taxon>Caryophanaceae</taxon>
        <taxon>Ureibacillus</taxon>
    </lineage>
</organism>
<keyword evidence="3 5" id="KW-0067">ATP-binding</keyword>